<dbReference type="Pfam" id="PF00595">
    <property type="entry name" value="PDZ"/>
    <property type="match status" value="1"/>
</dbReference>
<feature type="domain" description="PDZ" evidence="5">
    <location>
        <begin position="94"/>
        <end position="162"/>
    </location>
</feature>
<dbReference type="InterPro" id="IPR051844">
    <property type="entry name" value="USH2_Complex_Protein"/>
</dbReference>
<dbReference type="PANTHER" id="PTHR23116">
    <property type="entry name" value="PDZ DOMAIN CONTAINING WHIRLIN AND HARMONIN-RELATED"/>
    <property type="match status" value="1"/>
</dbReference>
<evidence type="ECO:0000313" key="6">
    <source>
        <dbReference type="EMBL" id="TRY63993.1"/>
    </source>
</evidence>
<keyword evidence="2" id="KW-0677">Repeat</keyword>
<dbReference type="STRING" id="6832.A0A553NEW2"/>
<dbReference type="EMBL" id="VCGU01000458">
    <property type="protein sequence ID" value="TRY63993.1"/>
    <property type="molecule type" value="Genomic_DNA"/>
</dbReference>
<feature type="compositionally biased region" description="Acidic residues" evidence="4">
    <location>
        <begin position="563"/>
        <end position="574"/>
    </location>
</feature>
<feature type="compositionally biased region" description="Polar residues" evidence="4">
    <location>
        <begin position="285"/>
        <end position="312"/>
    </location>
</feature>
<dbReference type="PROSITE" id="PS50106">
    <property type="entry name" value="PDZ"/>
    <property type="match status" value="2"/>
</dbReference>
<proteinExistence type="predicted"/>
<organism evidence="6 7">
    <name type="scientific">Tigriopus californicus</name>
    <name type="common">Marine copepod</name>
    <dbReference type="NCBI Taxonomy" id="6832"/>
    <lineage>
        <taxon>Eukaryota</taxon>
        <taxon>Metazoa</taxon>
        <taxon>Ecdysozoa</taxon>
        <taxon>Arthropoda</taxon>
        <taxon>Crustacea</taxon>
        <taxon>Multicrustacea</taxon>
        <taxon>Hexanauplia</taxon>
        <taxon>Copepoda</taxon>
        <taxon>Harpacticoida</taxon>
        <taxon>Harpacticidae</taxon>
        <taxon>Tigriopus</taxon>
    </lineage>
</organism>
<feature type="compositionally biased region" description="Polar residues" evidence="4">
    <location>
        <begin position="180"/>
        <end position="189"/>
    </location>
</feature>
<dbReference type="Gene3D" id="3.20.20.150">
    <property type="entry name" value="Divalent-metal-dependent TIM barrel enzymes"/>
    <property type="match status" value="1"/>
</dbReference>
<dbReference type="FunFam" id="2.30.42.10:FF:000087">
    <property type="entry name" value="Whirlin a"/>
    <property type="match status" value="1"/>
</dbReference>
<protein>
    <recommendedName>
        <fullName evidence="5">PDZ domain-containing protein</fullName>
    </recommendedName>
</protein>
<dbReference type="GO" id="GO:0005929">
    <property type="term" value="C:cilium"/>
    <property type="evidence" value="ECO:0007669"/>
    <property type="project" value="TreeGrafter"/>
</dbReference>
<sequence length="1044" mass="116892">MLSGSGSPTSILALCQSKVSPCLLMEDYVWLDRDGRPTSPPSIGKDTLESKLVAGNSSRDSSNSDGSIRSNKILATHPRRTNSFRRHNTNQVKQVDFELSPNDNLGLTIRGGKEYGLGIYITAVDENSAASDHGLRPGDEILEVNGRPFCPLTHDKAARILKFSKRLTMVVRDVGKIPHSPSSGTNSVERSSKASSSGGSASTIASMWSPKDPEAKWLPNDEREDIDHSENLNRIASFVKECKSTLNSATEMTPLDSDFEAVGTNGHTPSSSSASVFQSQRFRPLNSQATMETTLSSSRPRKSSLTIASSPRSDFCGQATRSMPRRRSIRRRSNENNQCALPVESPELAMVLEKAQVLLNRNEFSALSLLLDEYRTCGIGIEEFASGLSQIIADGEKSSFFTEIREIVRLQDLVRFDHIVYQQNNPRRFDYSPNFDSENDDEAAAIEDMAHHMMFMGRPSEEGPLVGQQNPNKPQQHLMGPVTTMCSSRTRDQVEYMSRNFGDNRPGGGEGGGNVGTGGTGRCAPLVLDENGRPLIGNRLAYGYERNVLNDDPNQDELRNNDDGDVDNDDDNGEELGKAIDLLRNTPQVALPFRESTSPHHHLETALPALKSLGYDGVEAPLKFILYFGKDKFKDLLRQHELKVIIMVFTDGPNAPGEGILFGGPYEGFTRPSQPGDTNKEDLIETHFKVFHEQVQMAQEFQPTLINSHSLKDYFTEEMAEQFFSKALAWQIEMGYTVHHETHRKRFLHSPWLSRQFVPKHSNLTMVADLSHWINVAETSADDLDLTQVIEDFAPRFRHVHCRVGYDHGPQVPDPRAPEWISYMEGHERWWDYIWEAMRQQGIEEVTMTPEHGPPNYQICHPYTQEPMGSIWDINHWVALRRQVRFAELYGLENTSDLVPSETQGLHPPTVPGQSVLKELSRLIPVFPRDQYASVDGRAYSVRIPKDWPNLGMAIEGGSNTQQPLPRIIAIQPNGAAFNVQGLRVGQLIREVDGILLAGLPHEKAAKIIAERFANKNRRHLVLVVRDQKRTPAEKRRGFMPPQH</sequence>
<feature type="domain" description="PDZ" evidence="5">
    <location>
        <begin position="941"/>
        <end position="1009"/>
    </location>
</feature>
<feature type="compositionally biased region" description="Low complexity" evidence="4">
    <location>
        <begin position="270"/>
        <end position="283"/>
    </location>
</feature>
<feature type="region of interest" description="Disordered" evidence="4">
    <location>
        <begin position="174"/>
        <end position="219"/>
    </location>
</feature>
<comment type="caution">
    <text evidence="6">The sequence shown here is derived from an EMBL/GenBank/DDBJ whole genome shotgun (WGS) entry which is preliminary data.</text>
</comment>
<evidence type="ECO:0000256" key="2">
    <source>
        <dbReference type="ARBA" id="ARBA00022737"/>
    </source>
</evidence>
<dbReference type="SUPFAM" id="SSF51658">
    <property type="entry name" value="Xylose isomerase-like"/>
    <property type="match status" value="1"/>
</dbReference>
<dbReference type="SMART" id="SM00228">
    <property type="entry name" value="PDZ"/>
    <property type="match status" value="2"/>
</dbReference>
<feature type="region of interest" description="Disordered" evidence="4">
    <location>
        <begin position="38"/>
        <end position="85"/>
    </location>
</feature>
<feature type="compositionally biased region" description="Low complexity" evidence="4">
    <location>
        <begin position="55"/>
        <end position="70"/>
    </location>
</feature>
<dbReference type="InterPro" id="IPR036034">
    <property type="entry name" value="PDZ_sf"/>
</dbReference>
<dbReference type="AlphaFoldDB" id="A0A553NEW2"/>
<keyword evidence="7" id="KW-1185">Reference proteome</keyword>
<evidence type="ECO:0000256" key="4">
    <source>
        <dbReference type="SAM" id="MobiDB-lite"/>
    </source>
</evidence>
<evidence type="ECO:0000256" key="1">
    <source>
        <dbReference type="ARBA" id="ARBA00004316"/>
    </source>
</evidence>
<gene>
    <name evidence="6" type="ORF">TCAL_02079</name>
</gene>
<dbReference type="GO" id="GO:0002142">
    <property type="term" value="C:stereocilia ankle link complex"/>
    <property type="evidence" value="ECO:0007669"/>
    <property type="project" value="TreeGrafter"/>
</dbReference>
<feature type="region of interest" description="Disordered" evidence="4">
    <location>
        <begin position="257"/>
        <end position="337"/>
    </location>
</feature>
<name>A0A553NEW2_TIGCA</name>
<feature type="region of interest" description="Disordered" evidence="4">
    <location>
        <begin position="548"/>
        <end position="575"/>
    </location>
</feature>
<comment type="subcellular location">
    <subcellularLocation>
        <location evidence="1">Cell projection</location>
    </subcellularLocation>
</comment>
<dbReference type="GO" id="GO:0032426">
    <property type="term" value="C:stereocilium tip"/>
    <property type="evidence" value="ECO:0007669"/>
    <property type="project" value="TreeGrafter"/>
</dbReference>
<feature type="compositionally biased region" description="Low complexity" evidence="4">
    <location>
        <begin position="193"/>
        <end position="206"/>
    </location>
</feature>
<dbReference type="InterPro" id="IPR036237">
    <property type="entry name" value="Xyl_isomerase-like_sf"/>
</dbReference>
<evidence type="ECO:0000313" key="7">
    <source>
        <dbReference type="Proteomes" id="UP000318571"/>
    </source>
</evidence>
<dbReference type="PANTHER" id="PTHR23116:SF29">
    <property type="entry name" value="PDZ DOMAIN-CONTAINING PROTEIN 7"/>
    <property type="match status" value="1"/>
</dbReference>
<evidence type="ECO:0000259" key="5">
    <source>
        <dbReference type="PROSITE" id="PS50106"/>
    </source>
</evidence>
<dbReference type="GO" id="GO:0005886">
    <property type="term" value="C:plasma membrane"/>
    <property type="evidence" value="ECO:0007669"/>
    <property type="project" value="TreeGrafter"/>
</dbReference>
<dbReference type="Proteomes" id="UP000318571">
    <property type="component" value="Chromosome 10"/>
</dbReference>
<dbReference type="InterPro" id="IPR001478">
    <property type="entry name" value="PDZ"/>
</dbReference>
<reference evidence="6 7" key="1">
    <citation type="journal article" date="2018" name="Nat. Ecol. Evol.">
        <title>Genomic signatures of mitonuclear coevolution across populations of Tigriopus californicus.</title>
        <authorList>
            <person name="Barreto F.S."/>
            <person name="Watson E.T."/>
            <person name="Lima T.G."/>
            <person name="Willett C.S."/>
            <person name="Edmands S."/>
            <person name="Li W."/>
            <person name="Burton R.S."/>
        </authorList>
    </citation>
    <scope>NUCLEOTIDE SEQUENCE [LARGE SCALE GENOMIC DNA]</scope>
    <source>
        <strain evidence="6 7">San Diego</strain>
    </source>
</reference>
<accession>A0A553NEW2</accession>
<evidence type="ECO:0000256" key="3">
    <source>
        <dbReference type="ARBA" id="ARBA00023273"/>
    </source>
</evidence>
<dbReference type="Gene3D" id="1.20.1160.20">
    <property type="match status" value="1"/>
</dbReference>
<keyword evidence="3" id="KW-0966">Cell projection</keyword>
<dbReference type="Gene3D" id="2.30.42.10">
    <property type="match status" value="2"/>
</dbReference>
<dbReference type="SUPFAM" id="SSF50156">
    <property type="entry name" value="PDZ domain-like"/>
    <property type="match status" value="2"/>
</dbReference>